<dbReference type="AlphaFoldDB" id="A0A0A9D2F3"/>
<reference evidence="1" key="1">
    <citation type="submission" date="2014-09" db="EMBL/GenBank/DDBJ databases">
        <authorList>
            <person name="Magalhaes I.L.F."/>
            <person name="Oliveira U."/>
            <person name="Santos F.R."/>
            <person name="Vidigal T.H.D.A."/>
            <person name="Brescovit A.D."/>
            <person name="Santos A.J."/>
        </authorList>
    </citation>
    <scope>NUCLEOTIDE SEQUENCE</scope>
    <source>
        <tissue evidence="1">Shoot tissue taken approximately 20 cm above the soil surface</tissue>
    </source>
</reference>
<protein>
    <submittedName>
        <fullName evidence="1">Uncharacterized protein</fullName>
    </submittedName>
</protein>
<name>A0A0A9D2F3_ARUDO</name>
<organism evidence="1">
    <name type="scientific">Arundo donax</name>
    <name type="common">Giant reed</name>
    <name type="synonym">Donax arundinaceus</name>
    <dbReference type="NCBI Taxonomy" id="35708"/>
    <lineage>
        <taxon>Eukaryota</taxon>
        <taxon>Viridiplantae</taxon>
        <taxon>Streptophyta</taxon>
        <taxon>Embryophyta</taxon>
        <taxon>Tracheophyta</taxon>
        <taxon>Spermatophyta</taxon>
        <taxon>Magnoliopsida</taxon>
        <taxon>Liliopsida</taxon>
        <taxon>Poales</taxon>
        <taxon>Poaceae</taxon>
        <taxon>PACMAD clade</taxon>
        <taxon>Arundinoideae</taxon>
        <taxon>Arundineae</taxon>
        <taxon>Arundo</taxon>
    </lineage>
</organism>
<accession>A0A0A9D2F3</accession>
<evidence type="ECO:0000313" key="1">
    <source>
        <dbReference type="EMBL" id="JAD77922.1"/>
    </source>
</evidence>
<dbReference type="EMBL" id="GBRH01219973">
    <property type="protein sequence ID" value="JAD77922.1"/>
    <property type="molecule type" value="Transcribed_RNA"/>
</dbReference>
<proteinExistence type="predicted"/>
<sequence length="242" mass="24908">MDGGEMVIMIGIDLSLEDQEVGLIQGTVLVAVDEGVGAAEVTLAMTTMAEEVGVVMVVATAGDGLITLAAAAADGAQVAVVAPPGVVVVVPAEDPEAGMLDGVELAVTATAVVVVVVEAGEQLLVVLTVQVVEVEEAREQLPVVMMLLVVEVEAAGEQLLVALTTLVGAAPKRWSEHRMVEAGGGPPVAVVAGDGCNLTCLLRTPDENYPMKPFPSLLTFVLSILSIYANCCRWMSTATFLD</sequence>
<reference evidence="1" key="2">
    <citation type="journal article" date="2015" name="Data Brief">
        <title>Shoot transcriptome of the giant reed, Arundo donax.</title>
        <authorList>
            <person name="Barrero R.A."/>
            <person name="Guerrero F.D."/>
            <person name="Moolhuijzen P."/>
            <person name="Goolsby J.A."/>
            <person name="Tidwell J."/>
            <person name="Bellgard S.E."/>
            <person name="Bellgard M.I."/>
        </authorList>
    </citation>
    <scope>NUCLEOTIDE SEQUENCE</scope>
    <source>
        <tissue evidence="1">Shoot tissue taken approximately 20 cm above the soil surface</tissue>
    </source>
</reference>